<accession>A0A1A8XK86</accession>
<dbReference type="PANTHER" id="PTHR33678">
    <property type="entry name" value="BLL1576 PROTEIN"/>
    <property type="match status" value="1"/>
</dbReference>
<dbReference type="EMBL" id="FLQX01000092">
    <property type="protein sequence ID" value="SBT04812.1"/>
    <property type="molecule type" value="Genomic_DNA"/>
</dbReference>
<evidence type="ECO:0000313" key="2">
    <source>
        <dbReference type="EMBL" id="SBT04812.1"/>
    </source>
</evidence>
<dbReference type="InterPro" id="IPR004291">
    <property type="entry name" value="Transposase_IS66_central"/>
</dbReference>
<organism evidence="2 3">
    <name type="scientific">Candidatus Accumulibacter aalborgensis</name>
    <dbReference type="NCBI Taxonomy" id="1860102"/>
    <lineage>
        <taxon>Bacteria</taxon>
        <taxon>Pseudomonadati</taxon>
        <taxon>Pseudomonadota</taxon>
        <taxon>Betaproteobacteria</taxon>
        <taxon>Candidatus Accumulibacter</taxon>
    </lineage>
</organism>
<dbReference type="PANTHER" id="PTHR33678:SF2">
    <property type="match status" value="1"/>
</dbReference>
<dbReference type="Pfam" id="PF03050">
    <property type="entry name" value="DDE_Tnp_IS66"/>
    <property type="match status" value="1"/>
</dbReference>
<name>A0A1A8XK86_9PROT</name>
<sequence length="376" mass="41185">MCGTVFTADPPPGVGKAKYDDSAAAMIALLKYGCGLPFHRIERLEQGLAIPMPVGTQWEVVAAAAAPLMPVFDELARQAAQGTVVYNDDTTMRILTLTQEARAEALPAGASADRTGVFTSGVVAETPNGLIALFKTGPCHAGEHLAEVLDLREVTDPPIHMSDASTRNRPGDHSTLSASCLPHARRNYVDVVEAFPEEVAFVLHTLRAVFHTDAQAKQQGLSPAERLLLHQKESGPRMKALQDWMAKQFAEHTVEPHSGLGQAIAYMQNHWEKLTLFLRVPGAPLDNNITERILKKAILHRKNALFYRTLNGARVGDLFMTLIHTAELHKIEPFHYLVSLLRHSGKVALDPAAWMPWNYSEALAHAEAESTEPPPD</sequence>
<keyword evidence="3" id="KW-1185">Reference proteome</keyword>
<dbReference type="STRING" id="1860102.ACCAA_1810001"/>
<dbReference type="InterPro" id="IPR052344">
    <property type="entry name" value="Transposase-related"/>
</dbReference>
<dbReference type="AlphaFoldDB" id="A0A1A8XK86"/>
<reference evidence="2 3" key="1">
    <citation type="submission" date="2016-06" db="EMBL/GenBank/DDBJ databases">
        <authorList>
            <person name="Kjaerup R.B."/>
            <person name="Dalgaard T.S."/>
            <person name="Juul-Madsen H.R."/>
        </authorList>
    </citation>
    <scope>NUCLEOTIDE SEQUENCE [LARGE SCALE GENOMIC DNA]</scope>
    <source>
        <strain evidence="2">3</strain>
    </source>
</reference>
<dbReference type="Proteomes" id="UP000199169">
    <property type="component" value="Unassembled WGS sequence"/>
</dbReference>
<feature type="domain" description="Transposase IS66 central" evidence="1">
    <location>
        <begin position="19"/>
        <end position="314"/>
    </location>
</feature>
<proteinExistence type="predicted"/>
<evidence type="ECO:0000313" key="3">
    <source>
        <dbReference type="Proteomes" id="UP000199169"/>
    </source>
</evidence>
<evidence type="ECO:0000259" key="1">
    <source>
        <dbReference type="Pfam" id="PF03050"/>
    </source>
</evidence>
<gene>
    <name evidence="2" type="ORF">ACCAA_1810001</name>
</gene>
<protein>
    <submittedName>
        <fullName evidence="2">Transposase</fullName>
    </submittedName>
</protein>